<reference evidence="1 2" key="1">
    <citation type="submission" date="2023-04" db="EMBL/GenBank/DDBJ databases">
        <title>Clostridium tannerae sp. nov., isolated from the fecal material of an alpaca.</title>
        <authorList>
            <person name="Miller S."/>
            <person name="Hendry M."/>
            <person name="King J."/>
            <person name="Sankaranarayanan K."/>
            <person name="Lawson P.A."/>
        </authorList>
    </citation>
    <scope>NUCLEOTIDE SEQUENCE [LARGE SCALE GENOMIC DNA]</scope>
    <source>
        <strain evidence="1 2">A1-XYC3</strain>
    </source>
</reference>
<keyword evidence="2" id="KW-1185">Reference proteome</keyword>
<sequence>MAFNDIVLDNITSPALVKTATGLTWTGDVALSALGVATWDDVASEAGYEILIWVYVNILDINLPLFFLQQSSHLLMVLFSVSVTSKVCLINVPMNFVSNNILKWFYINIFRQLPKLIYI</sequence>
<accession>A0ABU4JXX2</accession>
<comment type="caution">
    <text evidence="1">The sequence shown here is derived from an EMBL/GenBank/DDBJ whole genome shotgun (WGS) entry which is preliminary data.</text>
</comment>
<protein>
    <submittedName>
        <fullName evidence="1">Uncharacterized protein</fullName>
    </submittedName>
</protein>
<dbReference type="EMBL" id="JARUJP010000026">
    <property type="protein sequence ID" value="MDW8802724.1"/>
    <property type="molecule type" value="Genomic_DNA"/>
</dbReference>
<gene>
    <name evidence="1" type="ORF">P8V03_16380</name>
</gene>
<proteinExistence type="predicted"/>
<dbReference type="RefSeq" id="WP_318799001.1">
    <property type="nucleotide sequence ID" value="NZ_JARUJP010000026.1"/>
</dbReference>
<dbReference type="Proteomes" id="UP001281656">
    <property type="component" value="Unassembled WGS sequence"/>
</dbReference>
<organism evidence="1 2">
    <name type="scientific">Clostridium tanneri</name>
    <dbReference type="NCBI Taxonomy" id="3037988"/>
    <lineage>
        <taxon>Bacteria</taxon>
        <taxon>Bacillati</taxon>
        <taxon>Bacillota</taxon>
        <taxon>Clostridia</taxon>
        <taxon>Eubacteriales</taxon>
        <taxon>Clostridiaceae</taxon>
        <taxon>Clostridium</taxon>
    </lineage>
</organism>
<evidence type="ECO:0000313" key="2">
    <source>
        <dbReference type="Proteomes" id="UP001281656"/>
    </source>
</evidence>
<name>A0ABU4JXX2_9CLOT</name>
<evidence type="ECO:0000313" key="1">
    <source>
        <dbReference type="EMBL" id="MDW8802724.1"/>
    </source>
</evidence>